<feature type="region of interest" description="Disordered" evidence="1">
    <location>
        <begin position="153"/>
        <end position="216"/>
    </location>
</feature>
<accession>A0A1M4Y195</accession>
<dbReference type="Gene3D" id="2.30.30.730">
    <property type="match status" value="1"/>
</dbReference>
<evidence type="ECO:0000313" key="5">
    <source>
        <dbReference type="Proteomes" id="UP000184048"/>
    </source>
</evidence>
<dbReference type="Pfam" id="PF18347">
    <property type="entry name" value="DUF5606"/>
    <property type="match status" value="1"/>
</dbReference>
<protein>
    <submittedName>
        <fullName evidence="4">Uncharacterized protein</fullName>
    </submittedName>
</protein>
<evidence type="ECO:0000256" key="1">
    <source>
        <dbReference type="SAM" id="MobiDB-lite"/>
    </source>
</evidence>
<sequence length="216" mass="24395">MPPYLEFRLINANKSVYIAAPKISYMEYNRIVAVTGMPGLFEVVSSKSDGAIVRSLEDQSTKFVSSRVHNLSHLESIEVYTVRDNVQLADIFTAMKASDAAMPDVKDNKALKSYFEKVYPDLDFDRVYSSDMKKMIKWYEVIENNKIDYTRKEEAPEEENAEVPVQEEVAAVSEAVAEKPAKTKAKAKTATPKAEAEPAGEETEKPKRTRKKKSEE</sequence>
<dbReference type="InterPro" id="IPR049281">
    <property type="entry name" value="BVU_3817-like_C_sf"/>
</dbReference>
<organism evidence="4 5">
    <name type="scientific">Flavisolibacter ginsengisoli DSM 18119</name>
    <dbReference type="NCBI Taxonomy" id="1121884"/>
    <lineage>
        <taxon>Bacteria</taxon>
        <taxon>Pseudomonadati</taxon>
        <taxon>Bacteroidota</taxon>
        <taxon>Chitinophagia</taxon>
        <taxon>Chitinophagales</taxon>
        <taxon>Chitinophagaceae</taxon>
        <taxon>Flavisolibacter</taxon>
    </lineage>
</organism>
<dbReference type="InterPro" id="IPR041218">
    <property type="entry name" value="DUF5606"/>
</dbReference>
<reference evidence="4 5" key="1">
    <citation type="submission" date="2016-11" db="EMBL/GenBank/DDBJ databases">
        <authorList>
            <person name="Jaros S."/>
            <person name="Januszkiewicz K."/>
            <person name="Wedrychowicz H."/>
        </authorList>
    </citation>
    <scope>NUCLEOTIDE SEQUENCE [LARGE SCALE GENOMIC DNA]</scope>
    <source>
        <strain evidence="4 5">DSM 18119</strain>
    </source>
</reference>
<feature type="compositionally biased region" description="Basic residues" evidence="1">
    <location>
        <begin position="207"/>
        <end position="216"/>
    </location>
</feature>
<gene>
    <name evidence="4" type="ORF">SAMN02745131_01556</name>
</gene>
<feature type="domain" description="DUF6852" evidence="3">
    <location>
        <begin position="77"/>
        <end position="141"/>
    </location>
</feature>
<dbReference type="Proteomes" id="UP000184048">
    <property type="component" value="Unassembled WGS sequence"/>
</dbReference>
<dbReference type="InterPro" id="IPR049280">
    <property type="entry name" value="DUF6852"/>
</dbReference>
<evidence type="ECO:0000259" key="3">
    <source>
        <dbReference type="Pfam" id="PF21186"/>
    </source>
</evidence>
<proteinExistence type="predicted"/>
<evidence type="ECO:0000259" key="2">
    <source>
        <dbReference type="Pfam" id="PF18347"/>
    </source>
</evidence>
<feature type="compositionally biased region" description="Low complexity" evidence="1">
    <location>
        <begin position="162"/>
        <end position="175"/>
    </location>
</feature>
<dbReference type="Pfam" id="PF21186">
    <property type="entry name" value="DUF6852"/>
    <property type="match status" value="1"/>
</dbReference>
<dbReference type="AlphaFoldDB" id="A0A1M4Y195"/>
<dbReference type="STRING" id="1121884.SAMN02745131_01556"/>
<evidence type="ECO:0000313" key="4">
    <source>
        <dbReference type="EMBL" id="SHE99450.1"/>
    </source>
</evidence>
<feature type="domain" description="DUF5606" evidence="2">
    <location>
        <begin position="30"/>
        <end position="74"/>
    </location>
</feature>
<dbReference type="Gene3D" id="1.10.10.1650">
    <property type="match status" value="1"/>
</dbReference>
<keyword evidence="5" id="KW-1185">Reference proteome</keyword>
<dbReference type="EMBL" id="FQUU01000005">
    <property type="protein sequence ID" value="SHE99450.1"/>
    <property type="molecule type" value="Genomic_DNA"/>
</dbReference>
<dbReference type="InterPro" id="IPR049282">
    <property type="entry name" value="BVU_3817_N_sf"/>
</dbReference>
<name>A0A1M4Y195_9BACT</name>